<protein>
    <submittedName>
        <fullName evidence="2">Uncharacterized protein</fullName>
    </submittedName>
</protein>
<keyword evidence="3" id="KW-1185">Reference proteome</keyword>
<reference evidence="2 3" key="1">
    <citation type="journal article" date="2024" name="G3 (Bethesda)">
        <title>Genome assembly of Hibiscus sabdariffa L. provides insights into metabolisms of medicinal natural products.</title>
        <authorList>
            <person name="Kim T."/>
        </authorList>
    </citation>
    <scope>NUCLEOTIDE SEQUENCE [LARGE SCALE GENOMIC DNA]</scope>
    <source>
        <strain evidence="2">TK-2024</strain>
        <tissue evidence="2">Old leaves</tissue>
    </source>
</reference>
<name>A0ABR2F6B1_9ROSI</name>
<evidence type="ECO:0000313" key="2">
    <source>
        <dbReference type="EMBL" id="KAK8572540.1"/>
    </source>
</evidence>
<feature type="region of interest" description="Disordered" evidence="1">
    <location>
        <begin position="1"/>
        <end position="25"/>
    </location>
</feature>
<gene>
    <name evidence="2" type="ORF">V6N12_028593</name>
</gene>
<dbReference type="Proteomes" id="UP001472677">
    <property type="component" value="Unassembled WGS sequence"/>
</dbReference>
<organism evidence="2 3">
    <name type="scientific">Hibiscus sabdariffa</name>
    <name type="common">roselle</name>
    <dbReference type="NCBI Taxonomy" id="183260"/>
    <lineage>
        <taxon>Eukaryota</taxon>
        <taxon>Viridiplantae</taxon>
        <taxon>Streptophyta</taxon>
        <taxon>Embryophyta</taxon>
        <taxon>Tracheophyta</taxon>
        <taxon>Spermatophyta</taxon>
        <taxon>Magnoliopsida</taxon>
        <taxon>eudicotyledons</taxon>
        <taxon>Gunneridae</taxon>
        <taxon>Pentapetalae</taxon>
        <taxon>rosids</taxon>
        <taxon>malvids</taxon>
        <taxon>Malvales</taxon>
        <taxon>Malvaceae</taxon>
        <taxon>Malvoideae</taxon>
        <taxon>Hibiscus</taxon>
    </lineage>
</organism>
<proteinExistence type="predicted"/>
<dbReference type="EMBL" id="JBBPBM010000008">
    <property type="protein sequence ID" value="KAK8572540.1"/>
    <property type="molecule type" value="Genomic_DNA"/>
</dbReference>
<accession>A0ABR2F6B1</accession>
<evidence type="ECO:0000313" key="3">
    <source>
        <dbReference type="Proteomes" id="UP001472677"/>
    </source>
</evidence>
<evidence type="ECO:0000256" key="1">
    <source>
        <dbReference type="SAM" id="MobiDB-lite"/>
    </source>
</evidence>
<sequence length="112" mass="11550">MPTASTSCHPIPTAPGNSTTSDAVPLSTHLENVGDIPTIVSVDRGDSSSENHDCSLSVRNELVHSLNSNIAAENSLHLDVDSPNEDSIPIVSNNVESVTKCGGATSTNEVGL</sequence>
<comment type="caution">
    <text evidence="2">The sequence shown here is derived from an EMBL/GenBank/DDBJ whole genome shotgun (WGS) entry which is preliminary data.</text>
</comment>